<gene>
    <name evidence="2" type="ORF">BRM3_10530</name>
</gene>
<dbReference type="SFLD" id="SFLDS00003">
    <property type="entry name" value="Haloacid_Dehalogenase"/>
    <property type="match status" value="1"/>
</dbReference>
<evidence type="ECO:0000313" key="3">
    <source>
        <dbReference type="Proteomes" id="UP001164305"/>
    </source>
</evidence>
<reference evidence="2" key="1">
    <citation type="submission" date="2022-10" db="EMBL/GenBank/DDBJ databases">
        <title>Whole-Genome Sequencing of Brachybacterium huguangmaarense BRM-3, Isolated from Betula schmidtii.</title>
        <authorList>
            <person name="Haam D."/>
        </authorList>
    </citation>
    <scope>NUCLEOTIDE SEQUENCE</scope>
    <source>
        <strain evidence="2">BRM-3</strain>
    </source>
</reference>
<dbReference type="InterPro" id="IPR006439">
    <property type="entry name" value="HAD-SF_hydro_IA"/>
</dbReference>
<proteinExistence type="predicted"/>
<keyword evidence="1 2" id="KW-0378">Hydrolase</keyword>
<dbReference type="EMBL" id="CP107020">
    <property type="protein sequence ID" value="UYG16063.1"/>
    <property type="molecule type" value="Genomic_DNA"/>
</dbReference>
<evidence type="ECO:0000256" key="1">
    <source>
        <dbReference type="ARBA" id="ARBA00022801"/>
    </source>
</evidence>
<name>A0ABY6G063_9MICO</name>
<dbReference type="InterPro" id="IPR051540">
    <property type="entry name" value="S-2-haloacid_dehalogenase"/>
</dbReference>
<dbReference type="Proteomes" id="UP001164305">
    <property type="component" value="Chromosome"/>
</dbReference>
<dbReference type="InterPro" id="IPR023214">
    <property type="entry name" value="HAD_sf"/>
</dbReference>
<dbReference type="SUPFAM" id="SSF56784">
    <property type="entry name" value="HAD-like"/>
    <property type="match status" value="1"/>
</dbReference>
<dbReference type="GO" id="GO:0016787">
    <property type="term" value="F:hydrolase activity"/>
    <property type="evidence" value="ECO:0007669"/>
    <property type="project" value="UniProtKB-KW"/>
</dbReference>
<dbReference type="PRINTS" id="PR00413">
    <property type="entry name" value="HADHALOGNASE"/>
</dbReference>
<dbReference type="Pfam" id="PF00702">
    <property type="entry name" value="Hydrolase"/>
    <property type="match status" value="1"/>
</dbReference>
<keyword evidence="3" id="KW-1185">Reference proteome</keyword>
<organism evidence="2 3">
    <name type="scientific">Brachybacterium huguangmaarense</name>
    <dbReference type="NCBI Taxonomy" id="1652028"/>
    <lineage>
        <taxon>Bacteria</taxon>
        <taxon>Bacillati</taxon>
        <taxon>Actinomycetota</taxon>
        <taxon>Actinomycetes</taxon>
        <taxon>Micrococcales</taxon>
        <taxon>Dermabacteraceae</taxon>
        <taxon>Brachybacterium</taxon>
    </lineage>
</organism>
<dbReference type="Gene3D" id="1.20.120.1600">
    <property type="match status" value="1"/>
</dbReference>
<dbReference type="PANTHER" id="PTHR43316">
    <property type="entry name" value="HYDROLASE, HALOACID DELAHOGENASE-RELATED"/>
    <property type="match status" value="1"/>
</dbReference>
<dbReference type="SFLD" id="SFLDG01129">
    <property type="entry name" value="C1.5:_HAD__Beta-PGM__Phosphata"/>
    <property type="match status" value="1"/>
</dbReference>
<accession>A0ABY6G063</accession>
<dbReference type="Gene3D" id="3.40.50.1000">
    <property type="entry name" value="HAD superfamily/HAD-like"/>
    <property type="match status" value="1"/>
</dbReference>
<dbReference type="RefSeq" id="WP_263593276.1">
    <property type="nucleotide sequence ID" value="NZ_CP107020.1"/>
</dbReference>
<dbReference type="PANTHER" id="PTHR43316:SF3">
    <property type="entry name" value="HALOACID DEHALOGENASE, TYPE II (AFU_ORTHOLOGUE AFUA_2G07750)-RELATED"/>
    <property type="match status" value="1"/>
</dbReference>
<evidence type="ECO:0000313" key="2">
    <source>
        <dbReference type="EMBL" id="UYG16063.1"/>
    </source>
</evidence>
<dbReference type="InterPro" id="IPR036412">
    <property type="entry name" value="HAD-like_sf"/>
</dbReference>
<dbReference type="NCBIfam" id="TIGR01549">
    <property type="entry name" value="HAD-SF-IA-v1"/>
    <property type="match status" value="1"/>
</dbReference>
<protein>
    <submittedName>
        <fullName evidence="2">HAD family hydrolase</fullName>
    </submittedName>
</protein>
<sequence>MADPRLRDALCGVEAVLFDIDHTLVDTAGAFAAALRHAVTPLLGADADHDAIAAQWSRDRSGWYRAYTRGEVGYGEQRHRRIDEVLTDRDARPLDADGFAVFDRAFDEAFAAAWRPFPDAIIAVRRLRAAGLPLGAMSNAAAALQTRKLTAVGLAESVPLLATMDTFGVGKPDPRMFLEGARRLGTDPAHVVYVGDEPDIDADAATAAGLIGVHLQREHDRRFERCRPDQRRHLEVGDLTALADALALPSPGPTG</sequence>